<sequence>MRTLRVWIGGARGFHPPYGGWGVSLPFAAVEDKPPARTQGRRPPRITRPPSGLVMRAMRLGGLYLSAKPGQKRGYE</sequence>
<organism evidence="1 2">
    <name type="scientific">Roseovarius lutimaris</name>
    <dbReference type="NCBI Taxonomy" id="1005928"/>
    <lineage>
        <taxon>Bacteria</taxon>
        <taxon>Pseudomonadati</taxon>
        <taxon>Pseudomonadota</taxon>
        <taxon>Alphaproteobacteria</taxon>
        <taxon>Rhodobacterales</taxon>
        <taxon>Roseobacteraceae</taxon>
        <taxon>Roseovarius</taxon>
    </lineage>
</organism>
<proteinExistence type="predicted"/>
<dbReference type="EMBL" id="FOVP01000007">
    <property type="protein sequence ID" value="SFN69945.1"/>
    <property type="molecule type" value="Genomic_DNA"/>
</dbReference>
<dbReference type="AlphaFoldDB" id="A0A1I5B5F9"/>
<evidence type="ECO:0000313" key="1">
    <source>
        <dbReference type="EMBL" id="SFN69945.1"/>
    </source>
</evidence>
<name>A0A1I5B5F9_9RHOB</name>
<keyword evidence="2" id="KW-1185">Reference proteome</keyword>
<protein>
    <submittedName>
        <fullName evidence="1">Uncharacterized protein</fullName>
    </submittedName>
</protein>
<reference evidence="2" key="1">
    <citation type="submission" date="2016-10" db="EMBL/GenBank/DDBJ databases">
        <authorList>
            <person name="Varghese N."/>
            <person name="Submissions S."/>
        </authorList>
    </citation>
    <scope>NUCLEOTIDE SEQUENCE [LARGE SCALE GENOMIC DNA]</scope>
    <source>
        <strain evidence="2">DSM 28463</strain>
    </source>
</reference>
<accession>A0A1I5B5F9</accession>
<evidence type="ECO:0000313" key="2">
    <source>
        <dbReference type="Proteomes" id="UP000198599"/>
    </source>
</evidence>
<gene>
    <name evidence="1" type="ORF">SAMN04487859_10772</name>
</gene>
<dbReference type="STRING" id="1005928.SAMN04487859_10772"/>
<dbReference type="Proteomes" id="UP000198599">
    <property type="component" value="Unassembled WGS sequence"/>
</dbReference>